<proteinExistence type="predicted"/>
<comment type="caution">
    <text evidence="1">The sequence shown here is derived from an EMBL/GenBank/DDBJ whole genome shotgun (WGS) entry which is preliminary data.</text>
</comment>
<dbReference type="AlphaFoldDB" id="A0A5J4PF41"/>
<evidence type="ECO:0000313" key="1">
    <source>
        <dbReference type="EMBL" id="KAA6308055.1"/>
    </source>
</evidence>
<organism evidence="1">
    <name type="scientific">termite gut metagenome</name>
    <dbReference type="NCBI Taxonomy" id="433724"/>
    <lineage>
        <taxon>unclassified sequences</taxon>
        <taxon>metagenomes</taxon>
        <taxon>organismal metagenomes</taxon>
    </lineage>
</organism>
<accession>A0A5J4PF41</accession>
<protein>
    <submittedName>
        <fullName evidence="1">Uncharacterized protein</fullName>
    </submittedName>
</protein>
<sequence length="269" mass="30470">MYHLLTLRGTNALSRLLLDKDSTVPAGAYSLFHTMIDTYRKRNNQDAVLLATLDSMSWNRNNDLSEEALNKLIAGNELREICAEVYLKKAQQANQKAKYTEALRICDEAIAKYPKYGRINALKSLKREILGPTLSVSFPGKTYSGAKLDLQVQHRNLSSFTVEYHKINLPATSPLLKQQPDKSFYKKYCRKVDSQRLAVSPSNDYSFQDTVLTIKAPQKGVYLMRIMPSEGKAETCERFLFITYLQALFRVLPDSECEIAVLDAESGKP</sequence>
<gene>
    <name evidence="1" type="ORF">EZS27_040271</name>
</gene>
<feature type="non-terminal residue" evidence="1">
    <location>
        <position position="269"/>
    </location>
</feature>
<dbReference type="EMBL" id="SNRY01008734">
    <property type="protein sequence ID" value="KAA6308055.1"/>
    <property type="molecule type" value="Genomic_DNA"/>
</dbReference>
<reference evidence="1" key="1">
    <citation type="submission" date="2019-03" db="EMBL/GenBank/DDBJ databases">
        <title>Single cell metagenomics reveals metabolic interactions within the superorganism composed of flagellate Streblomastix strix and complex community of Bacteroidetes bacteria on its surface.</title>
        <authorList>
            <person name="Treitli S.C."/>
            <person name="Kolisko M."/>
            <person name="Husnik F."/>
            <person name="Keeling P."/>
            <person name="Hampl V."/>
        </authorList>
    </citation>
    <scope>NUCLEOTIDE SEQUENCE</scope>
    <source>
        <strain evidence="1">STM</strain>
    </source>
</reference>
<feature type="non-terminal residue" evidence="1">
    <location>
        <position position="1"/>
    </location>
</feature>
<name>A0A5J4PF41_9ZZZZ</name>